<reference evidence="5" key="1">
    <citation type="journal article" date="2019" name="Int. J. Syst. Evol. Microbiol.">
        <title>The Global Catalogue of Microorganisms (GCM) 10K type strain sequencing project: providing services to taxonomists for standard genome sequencing and annotation.</title>
        <authorList>
            <consortium name="The Broad Institute Genomics Platform"/>
            <consortium name="The Broad Institute Genome Sequencing Center for Infectious Disease"/>
            <person name="Wu L."/>
            <person name="Ma J."/>
        </authorList>
    </citation>
    <scope>NUCLEOTIDE SEQUENCE [LARGE SCALE GENOMIC DNA]</scope>
    <source>
        <strain evidence="5">CCUG 63830</strain>
    </source>
</reference>
<evidence type="ECO:0000259" key="3">
    <source>
        <dbReference type="PROSITE" id="PS50846"/>
    </source>
</evidence>
<name>A0ABW1ZNC1_9DEIO</name>
<evidence type="ECO:0000313" key="4">
    <source>
        <dbReference type="EMBL" id="MFC6662430.1"/>
    </source>
</evidence>
<dbReference type="PROSITE" id="PS50846">
    <property type="entry name" value="HMA_2"/>
    <property type="match status" value="1"/>
</dbReference>
<dbReference type="InterPro" id="IPR036163">
    <property type="entry name" value="HMA_dom_sf"/>
</dbReference>
<keyword evidence="5" id="KW-1185">Reference proteome</keyword>
<accession>A0ABW1ZNC1</accession>
<proteinExistence type="predicted"/>
<dbReference type="PROSITE" id="PS01047">
    <property type="entry name" value="HMA_1"/>
    <property type="match status" value="1"/>
</dbReference>
<dbReference type="Proteomes" id="UP001596317">
    <property type="component" value="Unassembled WGS sequence"/>
</dbReference>
<protein>
    <submittedName>
        <fullName evidence="4">Heavy-metal-associated domain-containing protein</fullName>
    </submittedName>
</protein>
<gene>
    <name evidence="4" type="ORF">ACFP90_20465</name>
</gene>
<dbReference type="InterPro" id="IPR017969">
    <property type="entry name" value="Heavy-metal-associated_CS"/>
</dbReference>
<comment type="caution">
    <text evidence="4">The sequence shown here is derived from an EMBL/GenBank/DDBJ whole genome shotgun (WGS) entry which is preliminary data.</text>
</comment>
<feature type="domain" description="HMA" evidence="3">
    <location>
        <begin position="2"/>
        <end position="65"/>
    </location>
</feature>
<dbReference type="InterPro" id="IPR006121">
    <property type="entry name" value="HMA_dom"/>
</dbReference>
<dbReference type="RefSeq" id="WP_380058395.1">
    <property type="nucleotide sequence ID" value="NZ_JBHSWB010000002.1"/>
</dbReference>
<dbReference type="Pfam" id="PF00403">
    <property type="entry name" value="HMA"/>
    <property type="match status" value="1"/>
</dbReference>
<dbReference type="Gene3D" id="3.30.70.100">
    <property type="match status" value="1"/>
</dbReference>
<evidence type="ECO:0000256" key="1">
    <source>
        <dbReference type="ARBA" id="ARBA00022723"/>
    </source>
</evidence>
<organism evidence="4 5">
    <name type="scientific">Deinococcus multiflagellatus</name>
    <dbReference type="NCBI Taxonomy" id="1656887"/>
    <lineage>
        <taxon>Bacteria</taxon>
        <taxon>Thermotogati</taxon>
        <taxon>Deinococcota</taxon>
        <taxon>Deinococci</taxon>
        <taxon>Deinococcales</taxon>
        <taxon>Deinococcaceae</taxon>
        <taxon>Deinococcus</taxon>
    </lineage>
</organism>
<evidence type="ECO:0000256" key="2">
    <source>
        <dbReference type="SAM" id="MobiDB-lite"/>
    </source>
</evidence>
<dbReference type="CDD" id="cd00371">
    <property type="entry name" value="HMA"/>
    <property type="match status" value="1"/>
</dbReference>
<dbReference type="EMBL" id="JBHSWB010000002">
    <property type="protein sequence ID" value="MFC6662430.1"/>
    <property type="molecule type" value="Genomic_DNA"/>
</dbReference>
<sequence>MNQIELTITGMTCGHCQSGVASALKSVPGVTDAQVDLKTGKAVVQGSADAQHLITAVQDEGYGAAVSPSNAQGDDRQAACPPSP</sequence>
<keyword evidence="1" id="KW-0479">Metal-binding</keyword>
<evidence type="ECO:0000313" key="5">
    <source>
        <dbReference type="Proteomes" id="UP001596317"/>
    </source>
</evidence>
<feature type="region of interest" description="Disordered" evidence="2">
    <location>
        <begin position="64"/>
        <end position="84"/>
    </location>
</feature>
<dbReference type="SUPFAM" id="SSF55008">
    <property type="entry name" value="HMA, heavy metal-associated domain"/>
    <property type="match status" value="1"/>
</dbReference>